<evidence type="ECO:0000313" key="6">
    <source>
        <dbReference type="EMBL" id="GMN42801.1"/>
    </source>
</evidence>
<dbReference type="CDD" id="cd03791">
    <property type="entry name" value="GT5_Glycogen_synthase_DULL1-like"/>
    <property type="match status" value="1"/>
</dbReference>
<feature type="domain" description="Starch synthase catalytic" evidence="5">
    <location>
        <begin position="95"/>
        <end position="354"/>
    </location>
</feature>
<accession>A0AA88AMP5</accession>
<dbReference type="AlphaFoldDB" id="A0AA88AMP5"/>
<dbReference type="FunFam" id="3.40.50.2000:FF:000090">
    <property type="entry name" value="Starch synthase, chloroplastic/amyloplastic"/>
    <property type="match status" value="1"/>
</dbReference>
<dbReference type="GO" id="GO:0019252">
    <property type="term" value="P:starch biosynthetic process"/>
    <property type="evidence" value="ECO:0007669"/>
    <property type="project" value="UniProtKB-KW"/>
</dbReference>
<dbReference type="EMBL" id="BTGU01000015">
    <property type="protein sequence ID" value="GMN42801.1"/>
    <property type="molecule type" value="Genomic_DNA"/>
</dbReference>
<evidence type="ECO:0000256" key="2">
    <source>
        <dbReference type="ARBA" id="ARBA00022676"/>
    </source>
</evidence>
<dbReference type="GO" id="GO:0016757">
    <property type="term" value="F:glycosyltransferase activity"/>
    <property type="evidence" value="ECO:0007669"/>
    <property type="project" value="UniProtKB-KW"/>
</dbReference>
<sequence>MAALTASSFASRTSHVDYGAYSGSDSTAASYKFWLMKQNMTHYGLRASNKVDDQLKINTKSRLAARQRRRRRRRYESENGRPSGLIVCGSGMVLVFVGTEVGPWSKTGGLGDVLGGLPPAMAANGHRVMTISPRYDQYKDAWDTEVTIEVKVGEKTEKVGFFHCYKRGVDRVFVDHPSFLEKVWGKTGSKIYGPIAGEDYQDNQLRFSLLCQAALEAPRILNFTSSKYYSGPYGEDVVFIANDWHSALLPCYLKSMYKAKGLYKSARVAFCIHNIAYQGRFAFTDFTLLNLPDDFISSFDFIDGYEKPVKGRKINWMKAGILESDRVLTVSPYYAQELVSGAEKGVELDHVLRKTGIIGIVNGMDVQEWNPLTDKYIAIKYDASNGTGKKPMEKQLQQLEILYPDKARGVAKFNVPLAHMITAGADFILVPSRFEPCGLIQLHGMRYGCVPIVASTGGLVDTVQEGFTGFQMGAFNVECDAVDQADVLLVAKGVKRALATYGTLALAEIIKNCMAQDLSWKGPAKKWEEVLLNLGVDGSKAGIDGEEIAPLAKENVATP</sequence>
<gene>
    <name evidence="6" type="ORF">TIFTF001_012007</name>
</gene>
<evidence type="ECO:0000256" key="4">
    <source>
        <dbReference type="ARBA" id="ARBA00022922"/>
    </source>
</evidence>
<name>A0AA88AMP5_FICCA</name>
<organism evidence="6 7">
    <name type="scientific">Ficus carica</name>
    <name type="common">Common fig</name>
    <dbReference type="NCBI Taxonomy" id="3494"/>
    <lineage>
        <taxon>Eukaryota</taxon>
        <taxon>Viridiplantae</taxon>
        <taxon>Streptophyta</taxon>
        <taxon>Embryophyta</taxon>
        <taxon>Tracheophyta</taxon>
        <taxon>Spermatophyta</taxon>
        <taxon>Magnoliopsida</taxon>
        <taxon>eudicotyledons</taxon>
        <taxon>Gunneridae</taxon>
        <taxon>Pentapetalae</taxon>
        <taxon>rosids</taxon>
        <taxon>fabids</taxon>
        <taxon>Rosales</taxon>
        <taxon>Moraceae</taxon>
        <taxon>Ficeae</taxon>
        <taxon>Ficus</taxon>
    </lineage>
</organism>
<keyword evidence="2" id="KW-0328">Glycosyltransferase</keyword>
<comment type="pathway">
    <text evidence="1">Glycan biosynthesis; starch biosynthesis.</text>
</comment>
<keyword evidence="7" id="KW-1185">Reference proteome</keyword>
<dbReference type="Gene3D" id="3.40.50.2000">
    <property type="entry name" value="Glycogen Phosphorylase B"/>
    <property type="match status" value="2"/>
</dbReference>
<dbReference type="PANTHER" id="PTHR45825:SF15">
    <property type="entry name" value="STARCH SYNTHASE, CHLOROPLASTIC_AMYLOPLASTIC"/>
    <property type="match status" value="1"/>
</dbReference>
<keyword evidence="4" id="KW-0750">Starch biosynthesis</keyword>
<dbReference type="PANTHER" id="PTHR45825">
    <property type="entry name" value="GRANULE-BOUND STARCH SYNTHASE 1, CHLOROPLASTIC/AMYLOPLASTIC"/>
    <property type="match status" value="1"/>
</dbReference>
<keyword evidence="3" id="KW-0808">Transferase</keyword>
<reference evidence="6" key="1">
    <citation type="submission" date="2023-07" db="EMBL/GenBank/DDBJ databases">
        <title>draft genome sequence of fig (Ficus carica).</title>
        <authorList>
            <person name="Takahashi T."/>
            <person name="Nishimura K."/>
        </authorList>
    </citation>
    <scope>NUCLEOTIDE SEQUENCE</scope>
</reference>
<proteinExistence type="predicted"/>
<evidence type="ECO:0000313" key="7">
    <source>
        <dbReference type="Proteomes" id="UP001187192"/>
    </source>
</evidence>
<dbReference type="Pfam" id="PF08323">
    <property type="entry name" value="Glyco_transf_5"/>
    <property type="match status" value="1"/>
</dbReference>
<evidence type="ECO:0000256" key="3">
    <source>
        <dbReference type="ARBA" id="ARBA00022679"/>
    </source>
</evidence>
<evidence type="ECO:0000256" key="1">
    <source>
        <dbReference type="ARBA" id="ARBA00004727"/>
    </source>
</evidence>
<dbReference type="Proteomes" id="UP001187192">
    <property type="component" value="Unassembled WGS sequence"/>
</dbReference>
<comment type="caution">
    <text evidence="6">The sequence shown here is derived from an EMBL/GenBank/DDBJ whole genome shotgun (WGS) entry which is preliminary data.</text>
</comment>
<dbReference type="InterPro" id="IPR013534">
    <property type="entry name" value="Starch_synth_cat_dom"/>
</dbReference>
<protein>
    <recommendedName>
        <fullName evidence="5">Starch synthase catalytic domain-containing protein</fullName>
    </recommendedName>
</protein>
<evidence type="ECO:0000259" key="5">
    <source>
        <dbReference type="Pfam" id="PF08323"/>
    </source>
</evidence>
<dbReference type="SUPFAM" id="SSF53756">
    <property type="entry name" value="UDP-Glycosyltransferase/glycogen phosphorylase"/>
    <property type="match status" value="1"/>
</dbReference>